<dbReference type="PANTHER" id="PTHR30501">
    <property type="entry name" value="UPF0597 PROTEIN YHAM"/>
    <property type="match status" value="1"/>
</dbReference>
<dbReference type="GO" id="GO:0080146">
    <property type="term" value="F:L-cysteine desulfhydrase activity"/>
    <property type="evidence" value="ECO:0007669"/>
    <property type="project" value="TreeGrafter"/>
</dbReference>
<proteinExistence type="inferred from homology"/>
<dbReference type="PIRSF" id="PIRSF006054">
    <property type="entry name" value="UCP006054"/>
    <property type="match status" value="1"/>
</dbReference>
<name>A0A5K7X2V8_9BACL</name>
<evidence type="ECO:0000313" key="4">
    <source>
        <dbReference type="Proteomes" id="UP000326951"/>
    </source>
</evidence>
<feature type="domain" description="Serine dehydratase-like alpha subunit" evidence="2">
    <location>
        <begin position="133"/>
        <end position="419"/>
    </location>
</feature>
<dbReference type="InterPro" id="IPR021144">
    <property type="entry name" value="UPF0597"/>
</dbReference>
<dbReference type="InterPro" id="IPR005130">
    <property type="entry name" value="Ser_deHydtase-like_asu"/>
</dbReference>
<dbReference type="EMBL" id="AP021853">
    <property type="protein sequence ID" value="BBO00390.1"/>
    <property type="molecule type" value="Genomic_DNA"/>
</dbReference>
<accession>A0A5K7X2V8</accession>
<evidence type="ECO:0000259" key="2">
    <source>
        <dbReference type="Pfam" id="PF03313"/>
    </source>
</evidence>
<dbReference type="AlphaFoldDB" id="A0A5K7X2V8"/>
<evidence type="ECO:0000256" key="1">
    <source>
        <dbReference type="HAMAP-Rule" id="MF_01845"/>
    </source>
</evidence>
<dbReference type="Pfam" id="PF03313">
    <property type="entry name" value="SDH_alpha"/>
    <property type="match status" value="1"/>
</dbReference>
<dbReference type="Proteomes" id="UP000326951">
    <property type="component" value="Chromosome"/>
</dbReference>
<gene>
    <name evidence="3" type="ORF">St703_30940</name>
</gene>
<protein>
    <recommendedName>
        <fullName evidence="1">UPF0597 protein St703_30940</fullName>
    </recommendedName>
</protein>
<dbReference type="PANTHER" id="PTHR30501:SF2">
    <property type="entry name" value="UPF0597 PROTEIN YHAM"/>
    <property type="match status" value="1"/>
</dbReference>
<evidence type="ECO:0000313" key="3">
    <source>
        <dbReference type="EMBL" id="BBO00390.1"/>
    </source>
</evidence>
<organism evidence="3 4">
    <name type="scientific">Sporolactobacillus terrae</name>
    <dbReference type="NCBI Taxonomy" id="269673"/>
    <lineage>
        <taxon>Bacteria</taxon>
        <taxon>Bacillati</taxon>
        <taxon>Bacillota</taxon>
        <taxon>Bacilli</taxon>
        <taxon>Bacillales</taxon>
        <taxon>Sporolactobacillaceae</taxon>
        <taxon>Sporolactobacillus</taxon>
    </lineage>
</organism>
<reference evidence="3 4" key="1">
    <citation type="submission" date="2019-09" db="EMBL/GenBank/DDBJ databases">
        <title>Complete genome sequence of Sporolactobacillus terrae 70-3.</title>
        <authorList>
            <person name="Tanaka N."/>
            <person name="Shiwa Y."/>
            <person name="Fujita N."/>
            <person name="Tanasupawat S."/>
        </authorList>
    </citation>
    <scope>NUCLEOTIDE SEQUENCE [LARGE SCALE GENOMIC DNA]</scope>
    <source>
        <strain evidence="3 4">70-3</strain>
    </source>
</reference>
<comment type="similarity">
    <text evidence="1">Belongs to the UPF0597 family.</text>
</comment>
<sequence>MKPDDCSYHIYLNLLKEELIPATGCTEPISVAYAAAMAREVLGVLPDTCTIEASGNIIKNVKSVVVPNTGGLKGIAAAAVAGIVAGDASKKLEVLGAIEEAAKSQIKEYLKAHTVTVLPAHNDIVFFIAATVKKGNDEATVVIEDKHTNIVRIVRNGETQFEKGDGSAEGGGLTDRNSLNVKDILDFADSVRLEDIAEIIERQVTYNCAVSEEGLKHDWGANIGKVLLKAYGNDIRTRARAAAAAGSDARMSGCEKPVVIVSGSGNQGMTASLPVIEYAKALHVSREKLYRALVLSNLTTIYQKAGIGRLSAYCGAVSAGCGAGAGIAYLHGGGYEEIAHTIVNALAITSGIVCDGAKPSCAAKISSAVDAGILGYHMYQNKQQFFGGDGIVTKGVDATIRNVGVLAKDGMRQTDRQIIDIMLNRTSSKQPVGNKS</sequence>
<dbReference type="HAMAP" id="MF_01845">
    <property type="entry name" value="UPF0597"/>
    <property type="match status" value="1"/>
</dbReference>
<dbReference type="RefSeq" id="WP_152080827.1">
    <property type="nucleotide sequence ID" value="NZ_AP021853.1"/>
</dbReference>
<dbReference type="GO" id="GO:0019450">
    <property type="term" value="P:L-cysteine catabolic process to pyruvate"/>
    <property type="evidence" value="ECO:0007669"/>
    <property type="project" value="TreeGrafter"/>
</dbReference>